<evidence type="ECO:0000256" key="4">
    <source>
        <dbReference type="ARBA" id="ARBA00023180"/>
    </source>
</evidence>
<evidence type="ECO:0000256" key="6">
    <source>
        <dbReference type="PIRSR" id="PIRSR602640-2"/>
    </source>
</evidence>
<dbReference type="Proteomes" id="UP001152795">
    <property type="component" value="Unassembled WGS sequence"/>
</dbReference>
<name>A0A6S7I8R8_PARCT</name>
<dbReference type="EMBL" id="CACRXK020008636">
    <property type="protein sequence ID" value="CAB4015235.1"/>
    <property type="molecule type" value="Genomic_DNA"/>
</dbReference>
<dbReference type="AlphaFoldDB" id="A0A6S7I8R8"/>
<accession>A0A6S7I8R8</accession>
<comment type="caution">
    <text evidence="8">The sequence shown here is derived from an EMBL/GenBank/DDBJ whole genome shotgun (WGS) entry which is preliminary data.</text>
</comment>
<protein>
    <recommendedName>
        <fullName evidence="7">Paraoxonase</fullName>
        <ecNumber evidence="7">3.1.1.2</ecNumber>
    </recommendedName>
</protein>
<dbReference type="GO" id="GO:0004064">
    <property type="term" value="F:arylesterase activity"/>
    <property type="evidence" value="ECO:0007669"/>
    <property type="project" value="UniProtKB-UniRule"/>
</dbReference>
<feature type="binding site" evidence="6">
    <location>
        <position position="227"/>
    </location>
    <ligand>
        <name>Ca(2+)</name>
        <dbReference type="ChEBI" id="CHEBI:29108"/>
        <label>1</label>
        <note>catalytic</note>
    </ligand>
</feature>
<feature type="binding site" evidence="6">
    <location>
        <position position="54"/>
    </location>
    <ligand>
        <name>Ca(2+)</name>
        <dbReference type="ChEBI" id="CHEBI:29108"/>
        <label>2</label>
    </ligand>
</feature>
<organism evidence="8 9">
    <name type="scientific">Paramuricea clavata</name>
    <name type="common">Red gorgonian</name>
    <name type="synonym">Violescent sea-whip</name>
    <dbReference type="NCBI Taxonomy" id="317549"/>
    <lineage>
        <taxon>Eukaryota</taxon>
        <taxon>Metazoa</taxon>
        <taxon>Cnidaria</taxon>
        <taxon>Anthozoa</taxon>
        <taxon>Octocorallia</taxon>
        <taxon>Malacalcyonacea</taxon>
        <taxon>Plexauridae</taxon>
        <taxon>Paramuricea</taxon>
    </lineage>
</organism>
<dbReference type="PRINTS" id="PR01785">
    <property type="entry name" value="PARAOXONASE"/>
</dbReference>
<evidence type="ECO:0000256" key="3">
    <source>
        <dbReference type="ARBA" id="ARBA00023157"/>
    </source>
</evidence>
<dbReference type="InterPro" id="IPR002640">
    <property type="entry name" value="Arylesterase"/>
</dbReference>
<proteinExistence type="inferred from homology"/>
<dbReference type="InterPro" id="IPR051288">
    <property type="entry name" value="Serum_paraoxonase/arylesterase"/>
</dbReference>
<evidence type="ECO:0000313" key="9">
    <source>
        <dbReference type="Proteomes" id="UP001152795"/>
    </source>
</evidence>
<keyword evidence="2 7" id="KW-0378">Hydrolase</keyword>
<dbReference type="EC" id="3.1.1.2" evidence="7"/>
<keyword evidence="4 7" id="KW-0325">Glycoprotein</keyword>
<gene>
    <name evidence="8" type="ORF">PACLA_8A011342</name>
</gene>
<evidence type="ECO:0000256" key="2">
    <source>
        <dbReference type="ARBA" id="ARBA00022801"/>
    </source>
</evidence>
<feature type="binding site" evidence="6">
    <location>
        <position position="119"/>
    </location>
    <ligand>
        <name>Ca(2+)</name>
        <dbReference type="ChEBI" id="CHEBI:29108"/>
        <label>1</label>
        <note>catalytic</note>
    </ligand>
</feature>
<evidence type="ECO:0000313" key="8">
    <source>
        <dbReference type="EMBL" id="CAB4015235.1"/>
    </source>
</evidence>
<dbReference type="PANTHER" id="PTHR11799">
    <property type="entry name" value="PARAOXONASE"/>
    <property type="match status" value="1"/>
</dbReference>
<dbReference type="Pfam" id="PF01731">
    <property type="entry name" value="Arylesterase"/>
    <property type="match status" value="1"/>
</dbReference>
<dbReference type="InterPro" id="IPR011042">
    <property type="entry name" value="6-blade_b-propeller_TolB-like"/>
</dbReference>
<feature type="binding site" evidence="6">
    <location>
        <position position="273"/>
    </location>
    <ligand>
        <name>Ca(2+)</name>
        <dbReference type="ChEBI" id="CHEBI:29108"/>
        <label>1</label>
        <note>catalytic</note>
    </ligand>
</feature>
<feature type="binding site" evidence="6">
    <location>
        <position position="272"/>
    </location>
    <ligand>
        <name>Ca(2+)</name>
        <dbReference type="ChEBI" id="CHEBI:29108"/>
        <label>1</label>
        <note>catalytic</note>
    </ligand>
</feature>
<comment type="catalytic activity">
    <reaction evidence="7">
        <text>a phenyl acetate + H2O = a phenol + acetate + H(+)</text>
        <dbReference type="Rhea" id="RHEA:17309"/>
        <dbReference type="ChEBI" id="CHEBI:15377"/>
        <dbReference type="ChEBI" id="CHEBI:15378"/>
        <dbReference type="ChEBI" id="CHEBI:30089"/>
        <dbReference type="ChEBI" id="CHEBI:33853"/>
        <dbReference type="ChEBI" id="CHEBI:140310"/>
        <dbReference type="EC" id="3.1.1.2"/>
    </reaction>
</comment>
<evidence type="ECO:0000256" key="5">
    <source>
        <dbReference type="PIRSR" id="PIRSR602640-1"/>
    </source>
</evidence>
<evidence type="ECO:0000256" key="7">
    <source>
        <dbReference type="RuleBase" id="RU368025"/>
    </source>
</evidence>
<keyword evidence="9" id="KW-1185">Reference proteome</keyword>
<feature type="binding site" evidence="6">
    <location>
        <position position="171"/>
    </location>
    <ligand>
        <name>Ca(2+)</name>
        <dbReference type="ChEBI" id="CHEBI:29108"/>
        <label>1</label>
        <note>catalytic</note>
    </ligand>
</feature>
<reference evidence="8" key="1">
    <citation type="submission" date="2020-04" db="EMBL/GenBank/DDBJ databases">
        <authorList>
            <person name="Alioto T."/>
            <person name="Alioto T."/>
            <person name="Gomez Garrido J."/>
        </authorList>
    </citation>
    <scope>NUCLEOTIDE SEQUENCE</scope>
    <source>
        <strain evidence="8">A484AB</strain>
    </source>
</reference>
<dbReference type="PANTHER" id="PTHR11799:SF12">
    <property type="entry name" value="PARAOXONASE-RELATED"/>
    <property type="match status" value="1"/>
</dbReference>
<comment type="cofactor">
    <cofactor evidence="6 7">
        <name>Ca(2+)</name>
        <dbReference type="ChEBI" id="CHEBI:29108"/>
    </cofactor>
    <text evidence="6 7">Binds 2 calcium ions per subunit.</text>
</comment>
<keyword evidence="6 7" id="KW-0479">Metal-binding</keyword>
<evidence type="ECO:0000256" key="1">
    <source>
        <dbReference type="ARBA" id="ARBA00008595"/>
    </source>
</evidence>
<feature type="active site" description="Proton acceptor" evidence="5">
    <location>
        <position position="117"/>
    </location>
</feature>
<dbReference type="Gene3D" id="2.120.10.30">
    <property type="entry name" value="TolB, C-terminal domain"/>
    <property type="match status" value="1"/>
</dbReference>
<comment type="similarity">
    <text evidence="1 7">Belongs to the paraoxonase family.</text>
</comment>
<dbReference type="OrthoDB" id="423498at2759"/>
<dbReference type="GO" id="GO:0046872">
    <property type="term" value="F:metal ion binding"/>
    <property type="evidence" value="ECO:0007669"/>
    <property type="project" value="UniProtKB-KW"/>
</dbReference>
<keyword evidence="6 7" id="KW-0106">Calcium</keyword>
<sequence>MGLIKKALLIAFLAWVLVRIIMINRILRTLGMGIPVFNHNPGPCKLFHVNGSEDIDVLPNGLAIFSSGLHYDMNPSGVDPAMHQFKGILYTFDMNNPEAKPAPLSYENFDDSAFVPHGIDFYIDPKTQEVSLFVVNRGAGQHSIEIFHFDQANMVLKHRKTVVDEKISSPNDVVAVGPDSFYTTNDRYFHNSLLGMVEGFYPLKLSNVVFSDGLHAKSVAEHFGMANGINIDASGKYVFVGSAFAGEVVIFERTDKNDLIERQRINAGVALDNIDVDENGDLWLGVANFGILDYSSNFTKPCPGAVLQVKLSKVEGSKEPFKVDDIREVFANSGTGEFKCVSSALFHRGKLLIGNPFSNLMYCDVVAY</sequence>
<feature type="binding site" evidence="6">
    <location>
        <position position="172"/>
    </location>
    <ligand>
        <name>Ca(2+)</name>
        <dbReference type="ChEBI" id="CHEBI:29108"/>
        <label>1</label>
        <note>catalytic</note>
    </ligand>
</feature>
<feature type="binding site" evidence="6">
    <location>
        <position position="53"/>
    </location>
    <ligand>
        <name>Ca(2+)</name>
        <dbReference type="ChEBI" id="CHEBI:29108"/>
        <label>1</label>
        <note>catalytic</note>
    </ligand>
</feature>
<dbReference type="SUPFAM" id="SSF63829">
    <property type="entry name" value="Calcium-dependent phosphotriesterase"/>
    <property type="match status" value="1"/>
</dbReference>
<keyword evidence="3 7" id="KW-1015">Disulfide bond</keyword>